<feature type="region of interest" description="Disordered" evidence="1">
    <location>
        <begin position="117"/>
        <end position="136"/>
    </location>
</feature>
<accession>A0ABN9PM00</accession>
<comment type="caution">
    <text evidence="2">The sequence shown here is derived from an EMBL/GenBank/DDBJ whole genome shotgun (WGS) entry which is preliminary data.</text>
</comment>
<dbReference type="Proteomes" id="UP001189429">
    <property type="component" value="Unassembled WGS sequence"/>
</dbReference>
<reference evidence="2" key="1">
    <citation type="submission" date="2023-10" db="EMBL/GenBank/DDBJ databases">
        <authorList>
            <person name="Chen Y."/>
            <person name="Shah S."/>
            <person name="Dougan E. K."/>
            <person name="Thang M."/>
            <person name="Chan C."/>
        </authorList>
    </citation>
    <scope>NUCLEOTIDE SEQUENCE [LARGE SCALE GENOMIC DNA]</scope>
</reference>
<organism evidence="2 4">
    <name type="scientific">Prorocentrum cordatum</name>
    <dbReference type="NCBI Taxonomy" id="2364126"/>
    <lineage>
        <taxon>Eukaryota</taxon>
        <taxon>Sar</taxon>
        <taxon>Alveolata</taxon>
        <taxon>Dinophyceae</taxon>
        <taxon>Prorocentrales</taxon>
        <taxon>Prorocentraceae</taxon>
        <taxon>Prorocentrum</taxon>
    </lineage>
</organism>
<evidence type="ECO:0000313" key="4">
    <source>
        <dbReference type="Proteomes" id="UP001189429"/>
    </source>
</evidence>
<evidence type="ECO:0000313" key="3">
    <source>
        <dbReference type="EMBL" id="CAK0839788.1"/>
    </source>
</evidence>
<proteinExistence type="predicted"/>
<dbReference type="EMBL" id="CAUYUJ010000786">
    <property type="protein sequence ID" value="CAK0792564.1"/>
    <property type="molecule type" value="Genomic_DNA"/>
</dbReference>
<evidence type="ECO:0008006" key="5">
    <source>
        <dbReference type="Google" id="ProtNLM"/>
    </source>
</evidence>
<keyword evidence="4" id="KW-1185">Reference proteome</keyword>
<evidence type="ECO:0000313" key="2">
    <source>
        <dbReference type="EMBL" id="CAK0792564.1"/>
    </source>
</evidence>
<gene>
    <name evidence="2" type="ORF">PCOR1329_LOCUS3105</name>
    <name evidence="3" type="ORF">PCOR1329_LOCUS35391</name>
</gene>
<protein>
    <recommendedName>
        <fullName evidence="5">Phospholipase B-like</fullName>
    </recommendedName>
</protein>
<evidence type="ECO:0000256" key="1">
    <source>
        <dbReference type="SAM" id="MobiDB-lite"/>
    </source>
</evidence>
<name>A0ABN9PM00_9DINO</name>
<dbReference type="EMBL" id="CAUYUJ010014325">
    <property type="protein sequence ID" value="CAK0839788.1"/>
    <property type="molecule type" value="Genomic_DNA"/>
</dbReference>
<sequence length="136" mass="14071">MATPPLLLKCGWHFENSFFLSQGPGSAGGSIGMSPNTTLSPGFAPSGTSTNFTSEWSALEAHSTIPLLGNPASFLGFRLATTSTCRSGRKLSHFYLAPLWAGGWAQPETGTVAAIDPTTLTSGAKTPRPGISDSTP</sequence>